<proteinExistence type="predicted"/>
<dbReference type="SUPFAM" id="SSF53756">
    <property type="entry name" value="UDP-Glycosyltransferase/glycogen phosphorylase"/>
    <property type="match status" value="1"/>
</dbReference>
<dbReference type="GO" id="GO:0004553">
    <property type="term" value="F:hydrolase activity, hydrolyzing O-glycosyl compounds"/>
    <property type="evidence" value="ECO:0007669"/>
    <property type="project" value="InterPro"/>
</dbReference>
<dbReference type="InterPro" id="IPR003331">
    <property type="entry name" value="UDP_GlcNAc_Epimerase_2_dom"/>
</dbReference>
<dbReference type="NCBIfam" id="TIGR03568">
    <property type="entry name" value="NeuC_NnaA"/>
    <property type="match status" value="1"/>
</dbReference>
<dbReference type="AlphaFoldDB" id="A0AB36TCB6"/>
<dbReference type="Proteomes" id="UP000223596">
    <property type="component" value="Unassembled WGS sequence"/>
</dbReference>
<name>A0AB36TCB6_ACETH</name>
<sequence length="391" mass="43666">MKKVISVFTATRAEYGLLKPIINKLNKIKEFDVRIVATGAHLSPEFGLTYKEIEKDGFHIDEKIEILLSADTPSAISKSMGLVLIGFADYFKRINPDLLIVLGDRYETLAVSMAAVNQRIPIAHLYGGESTEGAVDESIRHAITKLSYLHFTSTETYRKRVIQLGEHPDRVFNVGAIGIENILNEKLLSKDELEKELKIDLSKPYAMACFHPVTLEENTSEKHITALLEACKAYKNMNFIFTKTNADTDGRIINRLIDKYAEENDNITAFTSLGTVNYLSVLKHSAMIIGNSSSGLLEAPSFGIPTINIGERQKGRIQATSVINCNPNEEEIKQAIKKALSDSFIKQAKETVNPYGDGNTSERIIEVIKEYMLGEKINLKKEFYDVEVVGI</sequence>
<dbReference type="GeneID" id="35804778"/>
<evidence type="ECO:0000313" key="3">
    <source>
        <dbReference type="Proteomes" id="UP000223596"/>
    </source>
</evidence>
<reference evidence="2 3" key="1">
    <citation type="submission" date="2017-09" db="EMBL/GenBank/DDBJ databases">
        <title>Evaluation of Pacific Biosciences Sequencing Technology to Finishing C. thermocellum Genome Sequences.</title>
        <authorList>
            <person name="Brown S."/>
        </authorList>
    </citation>
    <scope>NUCLEOTIDE SEQUENCE [LARGE SCALE GENOMIC DNA]</scope>
    <source>
        <strain evidence="2 3">AD2</strain>
    </source>
</reference>
<evidence type="ECO:0000313" key="2">
    <source>
        <dbReference type="EMBL" id="PFH01503.1"/>
    </source>
</evidence>
<dbReference type="InterPro" id="IPR020004">
    <property type="entry name" value="UDP-GlcNAc_Epase"/>
</dbReference>
<dbReference type="CDD" id="cd03786">
    <property type="entry name" value="GTB_UDP-GlcNAc_2-Epimerase"/>
    <property type="match status" value="1"/>
</dbReference>
<dbReference type="PANTHER" id="PTHR43174">
    <property type="entry name" value="UDP-N-ACETYLGLUCOSAMINE 2-EPIMERASE"/>
    <property type="match status" value="1"/>
</dbReference>
<dbReference type="Pfam" id="PF02350">
    <property type="entry name" value="Epimerase_2"/>
    <property type="match status" value="1"/>
</dbReference>
<protein>
    <submittedName>
        <fullName evidence="2">GDP/UDP-N,N'-diacetylbacillosamine 2-epimerase (Hydrolysing)</fullName>
    </submittedName>
</protein>
<organism evidence="2 3">
    <name type="scientific">Acetivibrio thermocellus AD2</name>
    <dbReference type="NCBI Taxonomy" id="1138384"/>
    <lineage>
        <taxon>Bacteria</taxon>
        <taxon>Bacillati</taxon>
        <taxon>Bacillota</taxon>
        <taxon>Clostridia</taxon>
        <taxon>Eubacteriales</taxon>
        <taxon>Oscillospiraceae</taxon>
        <taxon>Acetivibrio</taxon>
    </lineage>
</organism>
<dbReference type="Gene3D" id="3.40.50.2000">
    <property type="entry name" value="Glycogen Phosphorylase B"/>
    <property type="match status" value="2"/>
</dbReference>
<dbReference type="GO" id="GO:0006047">
    <property type="term" value="P:UDP-N-acetylglucosamine metabolic process"/>
    <property type="evidence" value="ECO:0007669"/>
    <property type="project" value="InterPro"/>
</dbReference>
<feature type="domain" description="UDP-N-acetylglucosamine 2-epimerase" evidence="1">
    <location>
        <begin position="24"/>
        <end position="369"/>
    </location>
</feature>
<accession>A0AB36TCB6</accession>
<dbReference type="PANTHER" id="PTHR43174:SF3">
    <property type="entry name" value="UDP-N-ACETYLGLUCOSAMINE 2-EPIMERASE"/>
    <property type="match status" value="1"/>
</dbReference>
<comment type="caution">
    <text evidence="2">The sequence shown here is derived from an EMBL/GenBank/DDBJ whole genome shotgun (WGS) entry which is preliminary data.</text>
</comment>
<dbReference type="EMBL" id="PDBW01000001">
    <property type="protein sequence ID" value="PFH01503.1"/>
    <property type="molecule type" value="Genomic_DNA"/>
</dbReference>
<gene>
    <name evidence="2" type="ORF">M972_11235</name>
</gene>
<dbReference type="InterPro" id="IPR029767">
    <property type="entry name" value="WecB-like"/>
</dbReference>
<dbReference type="RefSeq" id="WP_003512900.1">
    <property type="nucleotide sequence ID" value="NZ_CP013828.1"/>
</dbReference>
<evidence type="ECO:0000259" key="1">
    <source>
        <dbReference type="Pfam" id="PF02350"/>
    </source>
</evidence>